<evidence type="ECO:0000259" key="4">
    <source>
        <dbReference type="PROSITE" id="PS51320"/>
    </source>
</evidence>
<dbReference type="GO" id="GO:0009611">
    <property type="term" value="P:response to wounding"/>
    <property type="evidence" value="ECO:0007669"/>
    <property type="project" value="UniProtKB-UniRule"/>
</dbReference>
<comment type="function">
    <text evidence="2">Repressor of jasmonate responses.</text>
</comment>
<dbReference type="SMART" id="SM00979">
    <property type="entry name" value="TIFY"/>
    <property type="match status" value="1"/>
</dbReference>
<organism evidence="5 6">
    <name type="scientific">Vitis rotundifolia</name>
    <name type="common">Muscadine grape</name>
    <dbReference type="NCBI Taxonomy" id="103349"/>
    <lineage>
        <taxon>Eukaryota</taxon>
        <taxon>Viridiplantae</taxon>
        <taxon>Streptophyta</taxon>
        <taxon>Embryophyta</taxon>
        <taxon>Tracheophyta</taxon>
        <taxon>Spermatophyta</taxon>
        <taxon>Magnoliopsida</taxon>
        <taxon>eudicotyledons</taxon>
        <taxon>Gunneridae</taxon>
        <taxon>Pentapetalae</taxon>
        <taxon>rosids</taxon>
        <taxon>Vitales</taxon>
        <taxon>Vitaceae</taxon>
        <taxon>Viteae</taxon>
        <taxon>Vitis</taxon>
    </lineage>
</organism>
<keyword evidence="2" id="KW-1184">Jasmonic acid signaling pathway</keyword>
<comment type="domain">
    <text evidence="2">The jas domain is required for interaction with COI1.</text>
</comment>
<evidence type="ECO:0000256" key="1">
    <source>
        <dbReference type="ARBA" id="ARBA00008614"/>
    </source>
</evidence>
<evidence type="ECO:0000313" key="5">
    <source>
        <dbReference type="EMBL" id="KAJ9700437.1"/>
    </source>
</evidence>
<evidence type="ECO:0000256" key="2">
    <source>
        <dbReference type="RuleBase" id="RU369065"/>
    </source>
</evidence>
<feature type="domain" description="Tify" evidence="4">
    <location>
        <begin position="150"/>
        <end position="185"/>
    </location>
</feature>
<feature type="region of interest" description="Disordered" evidence="3">
    <location>
        <begin position="294"/>
        <end position="352"/>
    </location>
</feature>
<dbReference type="Pfam" id="PF06200">
    <property type="entry name" value="tify"/>
    <property type="match status" value="1"/>
</dbReference>
<dbReference type="GO" id="GO:0005634">
    <property type="term" value="C:nucleus"/>
    <property type="evidence" value="ECO:0007669"/>
    <property type="project" value="UniProtKB-SubCell"/>
</dbReference>
<feature type="region of interest" description="Disordered" evidence="3">
    <location>
        <begin position="116"/>
        <end position="149"/>
    </location>
</feature>
<sequence>MNPGVTTLRSILDKPLQELTEEDISQLTREDCRKYLKEKGMRRPSWNKSQAIQQVISLKSLLETSEGSGAGVLRKITVSSPPENPPPVTSNSADSGKELSADIQISVSADELVPLLPKDHHPESTPSGELASRPPEADTKHTSPRSPGATNCLVGQMTIFYCGKVNVYDGVPDDKAQAIMHLAASPFHLPSDDPFSDAAMLCSSPCHLHTANVKHGHIPPRATVSQIMQTEKFTEYSQQYREEGNFTRGHDVEGQVDRKLSLQRYFEKRRDRFKSRKKIGLPSASLEMYLNHQARTQPSNGQSSRSGTSSPPQHGLLHTLCSSADNHTKNSTPFVDLNSKASILQELPTTPS</sequence>
<accession>A0AA39A4R0</accession>
<dbReference type="GO" id="GO:0031347">
    <property type="term" value="P:regulation of defense response"/>
    <property type="evidence" value="ECO:0007669"/>
    <property type="project" value="UniProtKB-UniRule"/>
</dbReference>
<dbReference type="InterPro" id="IPR010399">
    <property type="entry name" value="Tify_dom"/>
</dbReference>
<comment type="similarity">
    <text evidence="1 2">Belongs to the TIFY/JAZ family.</text>
</comment>
<comment type="caution">
    <text evidence="5">The sequence shown here is derived from an EMBL/GenBank/DDBJ whole genome shotgun (WGS) entry which is preliminary data.</text>
</comment>
<feature type="compositionally biased region" description="Low complexity" evidence="3">
    <location>
        <begin position="298"/>
        <end position="313"/>
    </location>
</feature>
<feature type="region of interest" description="Disordered" evidence="3">
    <location>
        <begin position="76"/>
        <end position="98"/>
    </location>
</feature>
<dbReference type="InterPro" id="IPR040390">
    <property type="entry name" value="TIFY/JAZ"/>
</dbReference>
<dbReference type="GO" id="GO:2000022">
    <property type="term" value="P:regulation of jasmonic acid mediated signaling pathway"/>
    <property type="evidence" value="ECO:0007669"/>
    <property type="project" value="UniProtKB-UniRule"/>
</dbReference>
<comment type="subcellular location">
    <subcellularLocation>
        <location evidence="2">Nucleus</location>
    </subcellularLocation>
</comment>
<keyword evidence="6" id="KW-1185">Reference proteome</keyword>
<dbReference type="AlphaFoldDB" id="A0AA39A4R0"/>
<dbReference type="EMBL" id="JARBHA010000005">
    <property type="protein sequence ID" value="KAJ9700437.1"/>
    <property type="molecule type" value="Genomic_DNA"/>
</dbReference>
<dbReference type="PROSITE" id="PS51320">
    <property type="entry name" value="TIFY"/>
    <property type="match status" value="1"/>
</dbReference>
<reference evidence="5 6" key="1">
    <citation type="journal article" date="2023" name="BMC Biotechnol.">
        <title>Vitis rotundifolia cv Carlos genome sequencing.</title>
        <authorList>
            <person name="Huff M."/>
            <person name="Hulse-Kemp A."/>
            <person name="Scheffler B."/>
            <person name="Youngblood R."/>
            <person name="Simpson S."/>
            <person name="Babiker E."/>
            <person name="Staton M."/>
        </authorList>
    </citation>
    <scope>NUCLEOTIDE SEQUENCE [LARGE SCALE GENOMIC DNA]</scope>
    <source>
        <tissue evidence="5">Leaf</tissue>
    </source>
</reference>
<proteinExistence type="inferred from homology"/>
<evidence type="ECO:0000313" key="6">
    <source>
        <dbReference type="Proteomes" id="UP001168098"/>
    </source>
</evidence>
<protein>
    <recommendedName>
        <fullName evidence="2">Protein TIFY</fullName>
    </recommendedName>
    <alternativeName>
        <fullName evidence="2">Jasmonate ZIM domain-containing protein</fullName>
    </alternativeName>
</protein>
<dbReference type="PANTHER" id="PTHR33077">
    <property type="entry name" value="PROTEIN TIFY 4A-RELATED-RELATED"/>
    <property type="match status" value="1"/>
</dbReference>
<dbReference type="PANTHER" id="PTHR33077:SF42">
    <property type="entry name" value="PROTEIN TIFY 4A-RELATED"/>
    <property type="match status" value="1"/>
</dbReference>
<name>A0AA39A4R0_VITRO</name>
<dbReference type="Proteomes" id="UP001168098">
    <property type="component" value="Unassembled WGS sequence"/>
</dbReference>
<keyword evidence="2" id="KW-0539">Nucleus</keyword>
<evidence type="ECO:0000256" key="3">
    <source>
        <dbReference type="SAM" id="MobiDB-lite"/>
    </source>
</evidence>
<gene>
    <name evidence="5" type="ORF">PVL29_005976</name>
</gene>
<feature type="compositionally biased region" description="Polar residues" evidence="3">
    <location>
        <begin position="320"/>
        <end position="352"/>
    </location>
</feature>